<gene>
    <name evidence="1" type="ORF">PsorP6_006645</name>
</gene>
<evidence type="ECO:0000313" key="1">
    <source>
        <dbReference type="EMBL" id="KAI9913986.1"/>
    </source>
</evidence>
<sequence length="158" mass="18487">MESQSRWGDPPTHVVENWAPGNVLNDESEKCATRWKRKSGRSQPDAQHNVEQAAREVLPRPKQTEAKRVKQSESQETRCTESERDAEEALLQELCRQAGVTKRFKQQPIADDLKKQTERMVLARTQHPNRVKYFAHPMPTTNLRRQPAQWYCFHAYFT</sequence>
<dbReference type="Proteomes" id="UP001163321">
    <property type="component" value="Chromosome 4"/>
</dbReference>
<protein>
    <submittedName>
        <fullName evidence="1">Uncharacterized protein</fullName>
    </submittedName>
</protein>
<dbReference type="EMBL" id="CM047583">
    <property type="protein sequence ID" value="KAI9913986.1"/>
    <property type="molecule type" value="Genomic_DNA"/>
</dbReference>
<reference evidence="1 2" key="1">
    <citation type="journal article" date="2022" name="bioRxiv">
        <title>The genome of the oomycete Peronosclerospora sorghi, a cosmopolitan pathogen of maize and sorghum, is inflated with dispersed pseudogenes.</title>
        <authorList>
            <person name="Fletcher K."/>
            <person name="Martin F."/>
            <person name="Isakeit T."/>
            <person name="Cavanaugh K."/>
            <person name="Magill C."/>
            <person name="Michelmore R."/>
        </authorList>
    </citation>
    <scope>NUCLEOTIDE SEQUENCE [LARGE SCALE GENOMIC DNA]</scope>
    <source>
        <strain evidence="1">P6</strain>
    </source>
</reference>
<keyword evidence="2" id="KW-1185">Reference proteome</keyword>
<name>A0ACC0W8G0_9STRA</name>
<comment type="caution">
    <text evidence="1">The sequence shown here is derived from an EMBL/GenBank/DDBJ whole genome shotgun (WGS) entry which is preliminary data.</text>
</comment>
<organism evidence="1 2">
    <name type="scientific">Peronosclerospora sorghi</name>
    <dbReference type="NCBI Taxonomy" id="230839"/>
    <lineage>
        <taxon>Eukaryota</taxon>
        <taxon>Sar</taxon>
        <taxon>Stramenopiles</taxon>
        <taxon>Oomycota</taxon>
        <taxon>Peronosporomycetes</taxon>
        <taxon>Peronosporales</taxon>
        <taxon>Peronosporaceae</taxon>
        <taxon>Peronosclerospora</taxon>
    </lineage>
</organism>
<accession>A0ACC0W8G0</accession>
<proteinExistence type="predicted"/>
<evidence type="ECO:0000313" key="2">
    <source>
        <dbReference type="Proteomes" id="UP001163321"/>
    </source>
</evidence>